<sequence>MEDDAQPSFKEFMSTYAERRSARFGVTTKVQQDLFSVPENVSLAHCVTQDVEMTKGISSVLNRNFGLLDEQQPKVGRVLRLEDGSRYLLYILTRKSYTDRPSYENIWRALTNLKKIVCNYDITNLAWKIITSPKIGHGVENLDWKIVRSILEVVFRETGIRITVCCMNPKMSYPSKTVDY</sequence>
<dbReference type="InterPro" id="IPR043472">
    <property type="entry name" value="Macro_dom-like"/>
</dbReference>
<dbReference type="PANTHER" id="PTHR12521:SF0">
    <property type="entry name" value="ADP-RIBOSE GLYCOHYDROLASE OARD1"/>
    <property type="match status" value="1"/>
</dbReference>
<keyword evidence="2" id="KW-1185">Reference proteome</keyword>
<reference evidence="1" key="1">
    <citation type="submission" date="2025-05" db="UniProtKB">
        <authorList>
            <consortium name="EnsemblMetazoa"/>
        </authorList>
    </citation>
    <scope>IDENTIFICATION</scope>
</reference>
<proteinExistence type="predicted"/>
<accession>A0ABM5JYM8</accession>
<dbReference type="EnsemblMetazoa" id="XM_050647078.1">
    <property type="protein sequence ID" value="XP_050503035.1"/>
    <property type="gene ID" value="LOC126882249"/>
</dbReference>
<evidence type="ECO:0000313" key="1">
    <source>
        <dbReference type="EnsemblMetazoa" id="XP_050503035.1"/>
    </source>
</evidence>
<name>A0ABM5JYM8_DIAVI</name>
<protein>
    <recommendedName>
        <fullName evidence="3">Macro domain-containing protein</fullName>
    </recommendedName>
</protein>
<organism evidence="1 2">
    <name type="scientific">Diabrotica virgifera virgifera</name>
    <name type="common">western corn rootworm</name>
    <dbReference type="NCBI Taxonomy" id="50390"/>
    <lineage>
        <taxon>Eukaryota</taxon>
        <taxon>Metazoa</taxon>
        <taxon>Ecdysozoa</taxon>
        <taxon>Arthropoda</taxon>
        <taxon>Hexapoda</taxon>
        <taxon>Insecta</taxon>
        <taxon>Pterygota</taxon>
        <taxon>Neoptera</taxon>
        <taxon>Endopterygota</taxon>
        <taxon>Coleoptera</taxon>
        <taxon>Polyphaga</taxon>
        <taxon>Cucujiformia</taxon>
        <taxon>Chrysomeloidea</taxon>
        <taxon>Chrysomelidae</taxon>
        <taxon>Galerucinae</taxon>
        <taxon>Diabroticina</taxon>
        <taxon>Diabroticites</taxon>
        <taxon>Diabrotica</taxon>
    </lineage>
</organism>
<dbReference type="PANTHER" id="PTHR12521">
    <property type="entry name" value="PROTEIN C6ORF130"/>
    <property type="match status" value="1"/>
</dbReference>
<evidence type="ECO:0008006" key="3">
    <source>
        <dbReference type="Google" id="ProtNLM"/>
    </source>
</evidence>
<dbReference type="RefSeq" id="XP_050503035.1">
    <property type="nucleotide sequence ID" value="XM_050647078.1"/>
</dbReference>
<dbReference type="GeneID" id="126882249"/>
<dbReference type="SUPFAM" id="SSF52949">
    <property type="entry name" value="Macro domain-like"/>
    <property type="match status" value="1"/>
</dbReference>
<dbReference type="InterPro" id="IPR050892">
    <property type="entry name" value="ADP-ribose_metab_enzymes"/>
</dbReference>
<evidence type="ECO:0000313" key="2">
    <source>
        <dbReference type="Proteomes" id="UP001652700"/>
    </source>
</evidence>
<dbReference type="Gene3D" id="3.40.220.10">
    <property type="entry name" value="Leucine Aminopeptidase, subunit E, domain 1"/>
    <property type="match status" value="1"/>
</dbReference>
<dbReference type="Proteomes" id="UP001652700">
    <property type="component" value="Unplaced"/>
</dbReference>